<accession>A0A1N7LI28</accession>
<keyword evidence="3" id="KW-1185">Reference proteome</keyword>
<dbReference type="Gene3D" id="2.40.70.10">
    <property type="entry name" value="Acid Proteases"/>
    <property type="match status" value="1"/>
</dbReference>
<dbReference type="Proteomes" id="UP000185639">
    <property type="component" value="Unassembled WGS sequence"/>
</dbReference>
<reference evidence="3" key="1">
    <citation type="submission" date="2017-01" db="EMBL/GenBank/DDBJ databases">
        <authorList>
            <person name="Varghese N."/>
            <person name="Submissions S."/>
        </authorList>
    </citation>
    <scope>NUCLEOTIDE SEQUENCE [LARGE SCALE GENOMIC DNA]</scope>
    <source>
        <strain evidence="3">DSM 24913</strain>
    </source>
</reference>
<evidence type="ECO:0000313" key="3">
    <source>
        <dbReference type="Proteomes" id="UP000185639"/>
    </source>
</evidence>
<dbReference type="AlphaFoldDB" id="A0A1N7LI28"/>
<feature type="domain" description="Retropepsin-like aspartic endopeptidase" evidence="1">
    <location>
        <begin position="11"/>
        <end position="140"/>
    </location>
</feature>
<dbReference type="SUPFAM" id="SSF50630">
    <property type="entry name" value="Acid proteases"/>
    <property type="match status" value="1"/>
</dbReference>
<dbReference type="PANTHER" id="PTHR38037:SF2">
    <property type="entry name" value="ATP-DEPENDENT ZINC PROTEASE DOMAIN-CONTAINING PROTEIN-RELATED"/>
    <property type="match status" value="1"/>
</dbReference>
<gene>
    <name evidence="2" type="ORF">SAMN05421686_1046</name>
</gene>
<evidence type="ECO:0000313" key="2">
    <source>
        <dbReference type="EMBL" id="SIS73518.1"/>
    </source>
</evidence>
<dbReference type="OrthoDB" id="9782977at2"/>
<dbReference type="PANTHER" id="PTHR38037">
    <property type="entry name" value="ZN_PROTEASE DOMAIN-CONTAINING PROTEIN"/>
    <property type="match status" value="1"/>
</dbReference>
<evidence type="ECO:0000259" key="1">
    <source>
        <dbReference type="Pfam" id="PF05618"/>
    </source>
</evidence>
<proteinExistence type="predicted"/>
<sequence length="141" mass="15760">MRTRKQMTDHVLGFIEAVELPDLGIGCDAKVDTGAATSSLHADHIEEFRRDGELWVRFHVKFNKQSARIDQTCEAPVVEQRVITSSNGHSSQRYIIGTEMNVGGLSFKTEISLSHRGSMKYPMLIGRKAIKGRFLVDVSRG</sequence>
<name>A0A1N7LI28_9GAMM</name>
<dbReference type="Pfam" id="PF05618">
    <property type="entry name" value="Zn_protease"/>
    <property type="match status" value="1"/>
</dbReference>
<organism evidence="2 3">
    <name type="scientific">Thalassolituus maritimus</name>
    <dbReference type="NCBI Taxonomy" id="484498"/>
    <lineage>
        <taxon>Bacteria</taxon>
        <taxon>Pseudomonadati</taxon>
        <taxon>Pseudomonadota</taxon>
        <taxon>Gammaproteobacteria</taxon>
        <taxon>Oceanospirillales</taxon>
        <taxon>Oceanospirillaceae</taxon>
        <taxon>Thalassolituus</taxon>
    </lineage>
</organism>
<dbReference type="InterPro" id="IPR008503">
    <property type="entry name" value="Asp_endopeptidase"/>
</dbReference>
<dbReference type="InterPro" id="IPR021109">
    <property type="entry name" value="Peptidase_aspartic_dom_sf"/>
</dbReference>
<dbReference type="STRING" id="484498.SAMN05421686_1046"/>
<dbReference type="RefSeq" id="WP_068440268.1">
    <property type="nucleotide sequence ID" value="NZ_CAJWBH010000019.1"/>
</dbReference>
<protein>
    <submittedName>
        <fullName evidence="2">Uncharacterized conserved protein</fullName>
    </submittedName>
</protein>
<dbReference type="EMBL" id="FTOH01000004">
    <property type="protein sequence ID" value="SIS73518.1"/>
    <property type="molecule type" value="Genomic_DNA"/>
</dbReference>